<feature type="domain" description="Small ribosomal subunit protein uS7" evidence="5">
    <location>
        <begin position="202"/>
        <end position="361"/>
    </location>
</feature>
<dbReference type="InterPro" id="IPR036823">
    <property type="entry name" value="Ribosomal_uS7_dom_sf"/>
</dbReference>
<comment type="caution">
    <text evidence="6">The sequence shown here is derived from an EMBL/GenBank/DDBJ whole genome shotgun (WGS) entry which is preliminary data.</text>
</comment>
<dbReference type="GO" id="GO:0006412">
    <property type="term" value="P:translation"/>
    <property type="evidence" value="ECO:0007669"/>
    <property type="project" value="InterPro"/>
</dbReference>
<dbReference type="Gene3D" id="1.10.455.10">
    <property type="entry name" value="Ribosomal protein S7 domain"/>
    <property type="match status" value="1"/>
</dbReference>
<comment type="similarity">
    <text evidence="1">Belongs to the universal ribosomal protein uS7 family.</text>
</comment>
<evidence type="ECO:0000256" key="2">
    <source>
        <dbReference type="ARBA" id="ARBA00022980"/>
    </source>
</evidence>
<gene>
    <name evidence="6" type="ORF">GQ602_001216</name>
</gene>
<dbReference type="EMBL" id="JAACLJ010000001">
    <property type="protein sequence ID" value="KAF4595603.1"/>
    <property type="molecule type" value="Genomic_DNA"/>
</dbReference>
<accession>A0A8H4VH08</accession>
<name>A0A8H4VH08_9HYPO</name>
<dbReference type="OrthoDB" id="9972728at2759"/>
<organism evidence="6 7">
    <name type="scientific">Ophiocordyceps camponoti-floridani</name>
    <dbReference type="NCBI Taxonomy" id="2030778"/>
    <lineage>
        <taxon>Eukaryota</taxon>
        <taxon>Fungi</taxon>
        <taxon>Dikarya</taxon>
        <taxon>Ascomycota</taxon>
        <taxon>Pezizomycotina</taxon>
        <taxon>Sordariomycetes</taxon>
        <taxon>Hypocreomycetidae</taxon>
        <taxon>Hypocreales</taxon>
        <taxon>Ophiocordycipitaceae</taxon>
        <taxon>Ophiocordyceps</taxon>
    </lineage>
</organism>
<dbReference type="GO" id="GO:1990904">
    <property type="term" value="C:ribonucleoprotein complex"/>
    <property type="evidence" value="ECO:0007669"/>
    <property type="project" value="UniProtKB-KW"/>
</dbReference>
<dbReference type="GO" id="GO:0005840">
    <property type="term" value="C:ribosome"/>
    <property type="evidence" value="ECO:0007669"/>
    <property type="project" value="UniProtKB-KW"/>
</dbReference>
<keyword evidence="2 6" id="KW-0689">Ribosomal protein</keyword>
<feature type="region of interest" description="Disordered" evidence="4">
    <location>
        <begin position="15"/>
        <end position="91"/>
    </location>
</feature>
<sequence length="376" mass="41522">MLRIWHAGRTIALRSSSKPAASRLQAFRQARGPLRLYADDSNPRPSKPAHGPDPGTTSDPSPTGDGAKPDGTDQGSHENSPADKSQDSFLDAIDDSISALYGKKPLTQAQEHVLYRRGRIPSPKEAEIEAQAMDADEDATEQDEEGSEMPHTSSEASDDIYVDVVDQLPDSPRSAEAQPEDPGHKFGLPEKPYPPNFHLKKRYHPVLNQLTKLIMRDGKLSLAQKNMGMVLFFLRTSPAPIYSPKFPLLPGTPGPWHLSLDPILYLTIAVDSVAPLLSIKRMTGAAGGGRALEIPTPLGLRRRRHMAFQWILDVVKKKPSRGSGPKQFPSRLANEIIAVVEGRSSIWERRRALHKLGTSTRSNIGVKIWIKRKMKK</sequence>
<evidence type="ECO:0000313" key="6">
    <source>
        <dbReference type="EMBL" id="KAF4595603.1"/>
    </source>
</evidence>
<dbReference type="Proteomes" id="UP000562929">
    <property type="component" value="Unassembled WGS sequence"/>
</dbReference>
<evidence type="ECO:0000256" key="4">
    <source>
        <dbReference type="SAM" id="MobiDB-lite"/>
    </source>
</evidence>
<proteinExistence type="inferred from homology"/>
<keyword evidence="3" id="KW-0687">Ribonucleoprotein</keyword>
<dbReference type="InterPro" id="IPR023798">
    <property type="entry name" value="Ribosomal_uS7_dom"/>
</dbReference>
<protein>
    <submittedName>
        <fullName evidence="6">30S ribosomal protein S7</fullName>
    </submittedName>
</protein>
<dbReference type="InterPro" id="IPR047988">
    <property type="entry name" value="Ribosomal_uS7m_fungi"/>
</dbReference>
<feature type="compositionally biased region" description="Low complexity" evidence="4">
    <location>
        <begin position="52"/>
        <end position="66"/>
    </location>
</feature>
<dbReference type="AlphaFoldDB" id="A0A8H4VH08"/>
<feature type="region of interest" description="Disordered" evidence="4">
    <location>
        <begin position="114"/>
        <end position="159"/>
    </location>
</feature>
<reference evidence="6 7" key="1">
    <citation type="journal article" date="2020" name="G3 (Bethesda)">
        <title>Genetic Underpinnings of Host Manipulation by Ophiocordyceps as Revealed by Comparative Transcriptomics.</title>
        <authorList>
            <person name="Will I."/>
            <person name="Das B."/>
            <person name="Trinh T."/>
            <person name="Brachmann A."/>
            <person name="Ohm R.A."/>
            <person name="de Bekker C."/>
        </authorList>
    </citation>
    <scope>NUCLEOTIDE SEQUENCE [LARGE SCALE GENOMIC DNA]</scope>
    <source>
        <strain evidence="6 7">EC05</strain>
    </source>
</reference>
<dbReference type="Pfam" id="PF00177">
    <property type="entry name" value="Ribosomal_S7"/>
    <property type="match status" value="1"/>
</dbReference>
<evidence type="ECO:0000256" key="3">
    <source>
        <dbReference type="ARBA" id="ARBA00023274"/>
    </source>
</evidence>
<dbReference type="PANTHER" id="PTHR11205">
    <property type="entry name" value="RIBOSOMAL PROTEIN S7"/>
    <property type="match status" value="1"/>
</dbReference>
<feature type="compositionally biased region" description="Acidic residues" evidence="4">
    <location>
        <begin position="134"/>
        <end position="147"/>
    </location>
</feature>
<dbReference type="CDD" id="cd14868">
    <property type="entry name" value="uS7_Mitochondria_Fungi"/>
    <property type="match status" value="1"/>
</dbReference>
<keyword evidence="7" id="KW-1185">Reference proteome</keyword>
<evidence type="ECO:0000313" key="7">
    <source>
        <dbReference type="Proteomes" id="UP000562929"/>
    </source>
</evidence>
<dbReference type="SUPFAM" id="SSF47973">
    <property type="entry name" value="Ribosomal protein S7"/>
    <property type="match status" value="1"/>
</dbReference>
<evidence type="ECO:0000259" key="5">
    <source>
        <dbReference type="Pfam" id="PF00177"/>
    </source>
</evidence>
<evidence type="ECO:0000256" key="1">
    <source>
        <dbReference type="ARBA" id="ARBA00007151"/>
    </source>
</evidence>
<dbReference type="InterPro" id="IPR000235">
    <property type="entry name" value="Ribosomal_uS7"/>
</dbReference>